<accession>A0AAV6NKB2</accession>
<dbReference type="InterPro" id="IPR010471">
    <property type="entry name" value="DUF1068"/>
</dbReference>
<dbReference type="PANTHER" id="PTHR32254">
    <property type="entry name" value="EXPRESSED PROTEIN"/>
    <property type="match status" value="1"/>
</dbReference>
<keyword evidence="2" id="KW-1185">Reference proteome</keyword>
<comment type="caution">
    <text evidence="1">The sequence shown here is derived from an EMBL/GenBank/DDBJ whole genome shotgun (WGS) entry which is preliminary data.</text>
</comment>
<dbReference type="Proteomes" id="UP000685013">
    <property type="component" value="Chromosome 5"/>
</dbReference>
<protein>
    <submittedName>
        <fullName evidence="1">Uncharacterized protein</fullName>
    </submittedName>
</protein>
<dbReference type="PANTHER" id="PTHR32254:SF3">
    <property type="entry name" value="EXPRESSED PROTEIN-RELATED"/>
    <property type="match status" value="1"/>
</dbReference>
<proteinExistence type="predicted"/>
<evidence type="ECO:0000313" key="2">
    <source>
        <dbReference type="Proteomes" id="UP000685013"/>
    </source>
</evidence>
<evidence type="ECO:0000313" key="1">
    <source>
        <dbReference type="EMBL" id="KAG6599366.1"/>
    </source>
</evidence>
<feature type="non-terminal residue" evidence="1">
    <location>
        <position position="1"/>
    </location>
</feature>
<organism evidence="1 2">
    <name type="scientific">Cucurbita argyrosperma subsp. sororia</name>
    <dbReference type="NCBI Taxonomy" id="37648"/>
    <lineage>
        <taxon>Eukaryota</taxon>
        <taxon>Viridiplantae</taxon>
        <taxon>Streptophyta</taxon>
        <taxon>Embryophyta</taxon>
        <taxon>Tracheophyta</taxon>
        <taxon>Spermatophyta</taxon>
        <taxon>Magnoliopsida</taxon>
        <taxon>eudicotyledons</taxon>
        <taxon>Gunneridae</taxon>
        <taxon>Pentapetalae</taxon>
        <taxon>rosids</taxon>
        <taxon>fabids</taxon>
        <taxon>Cucurbitales</taxon>
        <taxon>Cucurbitaceae</taxon>
        <taxon>Cucurbiteae</taxon>
        <taxon>Cucurbita</taxon>
    </lineage>
</organism>
<name>A0AAV6NKB2_9ROSI</name>
<reference evidence="1 2" key="1">
    <citation type="journal article" date="2021" name="Hortic Res">
        <title>The domestication of Cucurbita argyrosperma as revealed by the genome of its wild relative.</title>
        <authorList>
            <person name="Barrera-Redondo J."/>
            <person name="Sanchez-de la Vega G."/>
            <person name="Aguirre-Liguori J.A."/>
            <person name="Castellanos-Morales G."/>
            <person name="Gutierrez-Guerrero Y.T."/>
            <person name="Aguirre-Dugua X."/>
            <person name="Aguirre-Planter E."/>
            <person name="Tenaillon M.I."/>
            <person name="Lira-Saade R."/>
            <person name="Eguiarte L.E."/>
        </authorList>
    </citation>
    <scope>NUCLEOTIDE SEQUENCE [LARGE SCALE GENOMIC DNA]</scope>
    <source>
        <strain evidence="1">JBR-2021</strain>
    </source>
</reference>
<sequence>MSRRSGSGLRCCLVIFAVVSALAVCGPALYWRFKKALLLGDSKTSCAPCICDCPPPLSLLKIAPGIVSNLRLSVPANANDFSCGLLWISVFEHLVVKFSENHRYPFGHLEDFGCLIDMFPLMVWILSCFFL</sequence>
<gene>
    <name evidence="1" type="ORF">SDJN03_09144</name>
</gene>
<dbReference type="EMBL" id="JAGKQH010000005">
    <property type="protein sequence ID" value="KAG6599366.1"/>
    <property type="molecule type" value="Genomic_DNA"/>
</dbReference>
<dbReference type="Pfam" id="PF06364">
    <property type="entry name" value="DUF1068"/>
    <property type="match status" value="1"/>
</dbReference>
<dbReference type="AlphaFoldDB" id="A0AAV6NKB2"/>